<evidence type="ECO:0000256" key="1">
    <source>
        <dbReference type="SAM" id="Phobius"/>
    </source>
</evidence>
<dbReference type="AlphaFoldDB" id="C1GBS9"/>
<organism evidence="2 3">
    <name type="scientific">Paracoccidioides brasiliensis (strain Pb18)</name>
    <dbReference type="NCBI Taxonomy" id="502780"/>
    <lineage>
        <taxon>Eukaryota</taxon>
        <taxon>Fungi</taxon>
        <taxon>Dikarya</taxon>
        <taxon>Ascomycota</taxon>
        <taxon>Pezizomycotina</taxon>
        <taxon>Eurotiomycetes</taxon>
        <taxon>Eurotiomycetidae</taxon>
        <taxon>Onygenales</taxon>
        <taxon>Ajellomycetaceae</taxon>
        <taxon>Paracoccidioides</taxon>
    </lineage>
</organism>
<keyword evidence="1" id="KW-1133">Transmembrane helix</keyword>
<dbReference type="InParanoid" id="C1GBS9"/>
<evidence type="ECO:0000313" key="2">
    <source>
        <dbReference type="EMBL" id="EEH49001.1"/>
    </source>
</evidence>
<keyword evidence="1" id="KW-0812">Transmembrane</keyword>
<dbReference type="EMBL" id="KN275961">
    <property type="protein sequence ID" value="EEH49001.1"/>
    <property type="molecule type" value="Genomic_DNA"/>
</dbReference>
<feature type="transmembrane region" description="Helical" evidence="1">
    <location>
        <begin position="112"/>
        <end position="136"/>
    </location>
</feature>
<dbReference type="PANTHER" id="PTHR39336">
    <property type="entry name" value="PYRIDOXAMINE PHOSPHATE OXIDASE FAMILY PROTEIN (AFU_ORTHOLOGUE AFUA_6G11440)"/>
    <property type="match status" value="1"/>
</dbReference>
<sequence length="404" mass="44739">MVQVGDPLHPPRVCGFGAVSNPETARGAWFESPGRGRLSANRVDGADKPAVSAVGVSPPHTRASNPRLLWRAKPWPGPSREAILQRTGPPEMAAPDNTPRCTVPKADWQVDFFILLFYYFTIVAVVAVVILVYNFLIYNYCCCPEPSKMVAFFDSIPEDLKLWLLSQPVFFVASAPSIAAHINLSPKGLPSASLAVLSPNHIAYLDANGSGNESISHIRENGRMTIMFCSFDSVPRILRLFCCSGTVIEWDHPRFHPTLDRMKPHVTHYNPDNFPGTRAIIDLHVFQVQTSCGYGVPRLALSTDPDSNAPRPCLCDRDTMAQWTANKIASNKLHAWQAEMNSHSIDGLPGLRVAMRDRAKGNPVQMLLVDLRIWLCRYRRATELVAVMLFSVIITTVVLKGLSL</sequence>
<protein>
    <recommendedName>
        <fullName evidence="4">Pyridoxamine 5'-phosphate oxidase putative domain-containing protein</fullName>
    </recommendedName>
</protein>
<dbReference type="PANTHER" id="PTHR39336:SF1">
    <property type="entry name" value="PYRIDOXAMINE PHOSPHATE OXIDASE FAMILY PROTEIN (AFU_ORTHOLOGUE AFUA_6G11440)"/>
    <property type="match status" value="1"/>
</dbReference>
<dbReference type="RefSeq" id="XP_010760493.1">
    <property type="nucleotide sequence ID" value="XM_010762191.1"/>
</dbReference>
<proteinExistence type="predicted"/>
<gene>
    <name evidence="2" type="ORF">PADG_05080</name>
</gene>
<dbReference type="VEuPathDB" id="FungiDB:PADG_05080"/>
<dbReference type="eggNOG" id="ENOG502S3ZI">
    <property type="taxonomic scope" value="Eukaryota"/>
</dbReference>
<evidence type="ECO:0008006" key="4">
    <source>
        <dbReference type="Google" id="ProtNLM"/>
    </source>
</evidence>
<keyword evidence="1" id="KW-0472">Membrane</keyword>
<feature type="transmembrane region" description="Helical" evidence="1">
    <location>
        <begin position="384"/>
        <end position="402"/>
    </location>
</feature>
<dbReference type="STRING" id="502780.C1GBS9"/>
<dbReference type="Proteomes" id="UP000001628">
    <property type="component" value="Unassembled WGS sequence"/>
</dbReference>
<keyword evidence="3" id="KW-1185">Reference proteome</keyword>
<dbReference type="OMA" id="RIWLCRY"/>
<dbReference type="KEGG" id="pbn:PADG_05080"/>
<reference evidence="2 3" key="1">
    <citation type="journal article" date="2011" name="PLoS Genet.">
        <title>Comparative genomic analysis of human fungal pathogens causing paracoccidioidomycosis.</title>
        <authorList>
            <person name="Desjardins C.A."/>
            <person name="Champion M.D."/>
            <person name="Holder J.W."/>
            <person name="Muszewska A."/>
            <person name="Goldberg J."/>
            <person name="Bailao A.M."/>
            <person name="Brigido M.M."/>
            <person name="Ferreira M.E."/>
            <person name="Garcia A.M."/>
            <person name="Grynberg M."/>
            <person name="Gujja S."/>
            <person name="Heiman D.I."/>
            <person name="Henn M.R."/>
            <person name="Kodira C.D."/>
            <person name="Leon-Narvaez H."/>
            <person name="Longo L.V."/>
            <person name="Ma L.J."/>
            <person name="Malavazi I."/>
            <person name="Matsuo A.L."/>
            <person name="Morais F.V."/>
            <person name="Pereira M."/>
            <person name="Rodriguez-Brito S."/>
            <person name="Sakthikumar S."/>
            <person name="Salem-Izacc S.M."/>
            <person name="Sykes S.M."/>
            <person name="Teixeira M.M."/>
            <person name="Vallejo M.C."/>
            <person name="Walter M.E."/>
            <person name="Yandava C."/>
            <person name="Young S."/>
            <person name="Zeng Q."/>
            <person name="Zucker J."/>
            <person name="Felipe M.S."/>
            <person name="Goldman G.H."/>
            <person name="Haas B.J."/>
            <person name="McEwen J.G."/>
            <person name="Nino-Vega G."/>
            <person name="Puccia R."/>
            <person name="San-Blas G."/>
            <person name="Soares C.M."/>
            <person name="Birren B.W."/>
            <person name="Cuomo C.A."/>
        </authorList>
    </citation>
    <scope>NUCLEOTIDE SEQUENCE [LARGE SCALE GENOMIC DNA]</scope>
    <source>
        <strain evidence="2 3">Pb18</strain>
    </source>
</reference>
<dbReference type="InterPro" id="IPR012349">
    <property type="entry name" value="Split_barrel_FMN-bd"/>
</dbReference>
<evidence type="ECO:0000313" key="3">
    <source>
        <dbReference type="Proteomes" id="UP000001628"/>
    </source>
</evidence>
<dbReference type="OrthoDB" id="539398at2759"/>
<name>C1GBS9_PARBD</name>
<dbReference type="HOGENOM" id="CLU_681693_0_0_1"/>
<dbReference type="Gene3D" id="2.30.110.10">
    <property type="entry name" value="Electron Transport, Fmn-binding Protein, Chain A"/>
    <property type="match status" value="1"/>
</dbReference>
<accession>C1GBS9</accession>
<dbReference type="GeneID" id="22584071"/>